<keyword evidence="4" id="KW-1185">Reference proteome</keyword>
<accession>A0A6J8D889</accession>
<keyword evidence="2" id="KW-0677">Repeat</keyword>
<dbReference type="Gene3D" id="3.80.10.10">
    <property type="entry name" value="Ribonuclease Inhibitor"/>
    <property type="match status" value="1"/>
</dbReference>
<dbReference type="PROSITE" id="PS51450">
    <property type="entry name" value="LRR"/>
    <property type="match status" value="1"/>
</dbReference>
<dbReference type="Proteomes" id="UP000507470">
    <property type="component" value="Unassembled WGS sequence"/>
</dbReference>
<dbReference type="OrthoDB" id="1055097at2759"/>
<evidence type="ECO:0000256" key="2">
    <source>
        <dbReference type="ARBA" id="ARBA00022737"/>
    </source>
</evidence>
<proteinExistence type="predicted"/>
<dbReference type="SUPFAM" id="SSF52058">
    <property type="entry name" value="L domain-like"/>
    <property type="match status" value="1"/>
</dbReference>
<sequence length="242" mass="27657">MFSVSVNDVNISYMGMSHYLKDMDEQCDTISLGGSSCGRQPDIDQQSIKEINKTDFLQTYVDDQFIPIFIPHQLKRIHFRQCKVRSKFPKLSLSNNLLEYIDASFNTFYDWRGPILNLKHLKFLDLSNNFCSNVSKIFFIGGTNLTTLLVQNNLFGFALPDDHTGETFAALTILETLILADNRIPNLPVTIFKSQKNLRTLNLSGNMLENVNFEMIHMTKLSNIDISDNRLSLFPSLNSLMI</sequence>
<organism evidence="3 4">
    <name type="scientific">Mytilus coruscus</name>
    <name type="common">Sea mussel</name>
    <dbReference type="NCBI Taxonomy" id="42192"/>
    <lineage>
        <taxon>Eukaryota</taxon>
        <taxon>Metazoa</taxon>
        <taxon>Spiralia</taxon>
        <taxon>Lophotrochozoa</taxon>
        <taxon>Mollusca</taxon>
        <taxon>Bivalvia</taxon>
        <taxon>Autobranchia</taxon>
        <taxon>Pteriomorphia</taxon>
        <taxon>Mytilida</taxon>
        <taxon>Mytiloidea</taxon>
        <taxon>Mytilidae</taxon>
        <taxon>Mytilinae</taxon>
        <taxon>Mytilus</taxon>
    </lineage>
</organism>
<dbReference type="InterPro" id="IPR001611">
    <property type="entry name" value="Leu-rich_rpt"/>
</dbReference>
<dbReference type="InterPro" id="IPR032675">
    <property type="entry name" value="LRR_dom_sf"/>
</dbReference>
<gene>
    <name evidence="3" type="ORF">MCOR_37731</name>
</gene>
<protein>
    <submittedName>
        <fullName evidence="3">Uncharacterized protein</fullName>
    </submittedName>
</protein>
<evidence type="ECO:0000256" key="1">
    <source>
        <dbReference type="ARBA" id="ARBA00022614"/>
    </source>
</evidence>
<dbReference type="PANTHER" id="PTHR45617:SF165">
    <property type="entry name" value="COMMON DPR-INTERACTING PROTEIN-RELATED"/>
    <property type="match status" value="1"/>
</dbReference>
<name>A0A6J8D889_MYTCO</name>
<reference evidence="3 4" key="1">
    <citation type="submission" date="2020-06" db="EMBL/GenBank/DDBJ databases">
        <authorList>
            <person name="Li R."/>
            <person name="Bekaert M."/>
        </authorList>
    </citation>
    <scope>NUCLEOTIDE SEQUENCE [LARGE SCALE GENOMIC DNA]</scope>
    <source>
        <strain evidence="4">wild</strain>
    </source>
</reference>
<keyword evidence="1" id="KW-0433">Leucine-rich repeat</keyword>
<dbReference type="EMBL" id="CACVKT020006875">
    <property type="protein sequence ID" value="CAC5403877.1"/>
    <property type="molecule type" value="Genomic_DNA"/>
</dbReference>
<dbReference type="PANTHER" id="PTHR45617">
    <property type="entry name" value="LEUCINE RICH REPEAT FAMILY PROTEIN"/>
    <property type="match status" value="1"/>
</dbReference>
<evidence type="ECO:0000313" key="3">
    <source>
        <dbReference type="EMBL" id="CAC5403877.1"/>
    </source>
</evidence>
<dbReference type="AlphaFoldDB" id="A0A6J8D889"/>
<dbReference type="Pfam" id="PF13855">
    <property type="entry name" value="LRR_8"/>
    <property type="match status" value="1"/>
</dbReference>
<evidence type="ECO:0000313" key="4">
    <source>
        <dbReference type="Proteomes" id="UP000507470"/>
    </source>
</evidence>